<accession>A0A6J5QB79</accession>
<dbReference type="InterPro" id="IPR054075">
    <property type="entry name" value="Gp53-like_C"/>
</dbReference>
<organism evidence="2">
    <name type="scientific">uncultured Caudovirales phage</name>
    <dbReference type="NCBI Taxonomy" id="2100421"/>
    <lineage>
        <taxon>Viruses</taxon>
        <taxon>Duplodnaviria</taxon>
        <taxon>Heunggongvirae</taxon>
        <taxon>Uroviricota</taxon>
        <taxon>Caudoviricetes</taxon>
        <taxon>Peduoviridae</taxon>
        <taxon>Maltschvirus</taxon>
        <taxon>Maltschvirus maltsch</taxon>
    </lineage>
</organism>
<dbReference type="Pfam" id="PF21882">
    <property type="entry name" value="Gp53-like_C"/>
    <property type="match status" value="1"/>
</dbReference>
<dbReference type="Gene3D" id="2.60.40.3940">
    <property type="match status" value="1"/>
</dbReference>
<proteinExistence type="predicted"/>
<gene>
    <name evidence="2" type="ORF">UFOVP1071_100</name>
</gene>
<dbReference type="EMBL" id="LR797022">
    <property type="protein sequence ID" value="CAB4181970.1"/>
    <property type="molecule type" value="Genomic_DNA"/>
</dbReference>
<name>A0A6J5QB79_9CAUD</name>
<feature type="domain" description="Putative tail fiber protein gp53-like C-terminal" evidence="1">
    <location>
        <begin position="245"/>
        <end position="322"/>
    </location>
</feature>
<sequence>MANDSKRISQLGITTSVSANDRVVVVTNPGTAYGNTQTINLTNFIASFANSFPVPNTSVRGTISLNGNTIGSNATGGISVNVAANYIWSNSHQFLNIINGTANNVSFVGSVSAANVVSNSQLSSNLSSYQTAAGLNANVAAYLPTYSGVVNGSSHTVSTSFTANSTLVNAASINIVNQVNTATLYATTSANVGTYFTVNSTSASKTVNATFSGALTSFTGSNTYIQSNTLNLGTSTIAANGYTYLPNGLKMNWGSFVCNTTSRVTFSSPFATALVSLTTTPNGPYYVGANAPYIFASNTTTANIYSVSTTTTNTVYYVAIGY</sequence>
<evidence type="ECO:0000313" key="2">
    <source>
        <dbReference type="EMBL" id="CAB4181970.1"/>
    </source>
</evidence>
<protein>
    <recommendedName>
        <fullName evidence="1">Putative tail fiber protein gp53-like C-terminal domain-containing protein</fullName>
    </recommendedName>
</protein>
<reference evidence="2" key="1">
    <citation type="submission" date="2020-05" db="EMBL/GenBank/DDBJ databases">
        <authorList>
            <person name="Chiriac C."/>
            <person name="Salcher M."/>
            <person name="Ghai R."/>
            <person name="Kavagutti S V."/>
        </authorList>
    </citation>
    <scope>NUCLEOTIDE SEQUENCE</scope>
</reference>
<evidence type="ECO:0000259" key="1">
    <source>
        <dbReference type="Pfam" id="PF21882"/>
    </source>
</evidence>